<evidence type="ECO:0000256" key="9">
    <source>
        <dbReference type="SAM" id="MobiDB-lite"/>
    </source>
</evidence>
<evidence type="ECO:0000256" key="1">
    <source>
        <dbReference type="ARBA" id="ARBA00003395"/>
    </source>
</evidence>
<feature type="compositionally biased region" description="Basic and acidic residues" evidence="9">
    <location>
        <begin position="93"/>
        <end position="108"/>
    </location>
</feature>
<evidence type="ECO:0000256" key="7">
    <source>
        <dbReference type="ARBA" id="ARBA00023163"/>
    </source>
</evidence>
<feature type="compositionally biased region" description="Basic residues" evidence="9">
    <location>
        <begin position="1"/>
        <end position="19"/>
    </location>
</feature>
<evidence type="ECO:0000256" key="2">
    <source>
        <dbReference type="ARBA" id="ARBA00004123"/>
    </source>
</evidence>
<keyword evidence="11" id="KW-1185">Reference proteome</keyword>
<accession>A0A4P6XRZ8</accession>
<evidence type="ECO:0000256" key="6">
    <source>
        <dbReference type="ARBA" id="ARBA00023015"/>
    </source>
</evidence>
<sequence length="458" mass="51966">MAGKRHLGLGKAAASKKQKSAPAEIASYESTASPVPENELTVELGEEVNANDAIAQLRALWRDFVKTQDRSELKVNGIIHECDRILRKYHAREAKGDEKGTGMKHGTESGEASGKQQDSEDIDDDEVIELSGEFYGIYGLALSSLGFFYTEEPSKVEEFFNEAKDRISVGRQKFPDSVALLFAEARVLINEIPLTSISPLTVESKVSKKHRDVASLLDECLAVWEKAEKLSEERKNYKYYNLENSDFLQALDDLLDMVDNFGRKPLEGKDSDSEDEDEDELTLSPKHPLFAIVESDKYNLWWREHTQRFLNNLNEKIRIEQISESDSRDANLVLRRELCKRLGQSMLLEAEEPSHVFTTLTYYNKGEKSMNGLTREDARDIGQKLLLKAIEYLRLAQDDEDPDSWAALAEAMISLGNMYELDSDEQESVYKEAEEILVRANNATNGRYEKVLENLTQT</sequence>
<comment type="similarity">
    <text evidence="3">Belongs to the ETT1 family.</text>
</comment>
<feature type="region of interest" description="Disordered" evidence="9">
    <location>
        <begin position="1"/>
        <end position="38"/>
    </location>
</feature>
<dbReference type="PANTHER" id="PTHR28290">
    <property type="entry name" value="ENHANCER OF TRANSLATION TERMINATION 1"/>
    <property type="match status" value="1"/>
</dbReference>
<evidence type="ECO:0000256" key="8">
    <source>
        <dbReference type="ARBA" id="ARBA00023242"/>
    </source>
</evidence>
<name>A0A4P6XRZ8_9ASCO</name>
<dbReference type="EMBL" id="CP034460">
    <property type="protein sequence ID" value="QBM90260.1"/>
    <property type="molecule type" value="Genomic_DNA"/>
</dbReference>
<comment type="subcellular location">
    <subcellularLocation>
        <location evidence="2">Nucleus</location>
    </subcellularLocation>
</comment>
<evidence type="ECO:0000313" key="11">
    <source>
        <dbReference type="Proteomes" id="UP000292447"/>
    </source>
</evidence>
<reference evidence="11" key="1">
    <citation type="submission" date="2019-03" db="EMBL/GenBank/DDBJ databases">
        <title>Snf2 controls pulcherriminic acid biosynthesis and connects pigmentation and antifungal activity of the yeast Metschnikowia pulcherrima.</title>
        <authorList>
            <person name="Gore-Lloyd D."/>
            <person name="Sumann I."/>
            <person name="Brachmann A.O."/>
            <person name="Schneeberger K."/>
            <person name="Ortiz-Merino R.A."/>
            <person name="Moreno-Beltran M."/>
            <person name="Schlaefli M."/>
            <person name="Kirner P."/>
            <person name="Santos Kron A."/>
            <person name="Wolfe K.H."/>
            <person name="Piel J."/>
            <person name="Ahrens C.H."/>
            <person name="Henk D."/>
            <person name="Freimoser F.M."/>
        </authorList>
    </citation>
    <scope>NUCLEOTIDE SEQUENCE [LARGE SCALE GENOMIC DNA]</scope>
    <source>
        <strain evidence="11">APC 1.2</strain>
    </source>
</reference>
<keyword evidence="5" id="KW-0810">Translation regulation</keyword>
<dbReference type="GO" id="GO:2000640">
    <property type="term" value="P:positive regulation of SREBP signaling pathway"/>
    <property type="evidence" value="ECO:0007669"/>
    <property type="project" value="TreeGrafter"/>
</dbReference>
<proteinExistence type="inferred from homology"/>
<dbReference type="STRING" id="2163413.A0A4P6XRZ8"/>
<dbReference type="GO" id="GO:0005634">
    <property type="term" value="C:nucleus"/>
    <property type="evidence" value="ECO:0007669"/>
    <property type="project" value="UniProtKB-SubCell"/>
</dbReference>
<dbReference type="InterPro" id="IPR024318">
    <property type="entry name" value="Nro1/ETT1"/>
</dbReference>
<dbReference type="Pfam" id="PF12753">
    <property type="entry name" value="Nro1"/>
    <property type="match status" value="1"/>
</dbReference>
<feature type="region of interest" description="Disordered" evidence="9">
    <location>
        <begin position="93"/>
        <end position="122"/>
    </location>
</feature>
<evidence type="ECO:0000256" key="5">
    <source>
        <dbReference type="ARBA" id="ARBA00022845"/>
    </source>
</evidence>
<dbReference type="PANTHER" id="PTHR28290:SF1">
    <property type="entry name" value="ENHANCER OF TRANSLATION TERMINATION 1"/>
    <property type="match status" value="1"/>
</dbReference>
<evidence type="ECO:0000313" key="10">
    <source>
        <dbReference type="EMBL" id="QBM90260.1"/>
    </source>
</evidence>
<protein>
    <recommendedName>
        <fullName evidence="4">Enhancer of translation termination 1</fullName>
    </recommendedName>
</protein>
<keyword evidence="6" id="KW-0805">Transcription regulation</keyword>
<comment type="function">
    <text evidence="1">Required for correct translation termination and probably involved in regulation of hypoxic gene expression.</text>
</comment>
<dbReference type="Proteomes" id="UP000292447">
    <property type="component" value="Chromosome V"/>
</dbReference>
<evidence type="ECO:0000256" key="3">
    <source>
        <dbReference type="ARBA" id="ARBA00007273"/>
    </source>
</evidence>
<organism evidence="10 11">
    <name type="scientific">Metschnikowia aff. pulcherrima</name>
    <dbReference type="NCBI Taxonomy" id="2163413"/>
    <lineage>
        <taxon>Eukaryota</taxon>
        <taxon>Fungi</taxon>
        <taxon>Dikarya</taxon>
        <taxon>Ascomycota</taxon>
        <taxon>Saccharomycotina</taxon>
        <taxon>Pichiomycetes</taxon>
        <taxon>Metschnikowiaceae</taxon>
        <taxon>Metschnikowia</taxon>
    </lineage>
</organism>
<dbReference type="AlphaFoldDB" id="A0A4P6XRZ8"/>
<gene>
    <name evidence="10" type="primary">MPUL0E05040</name>
    <name evidence="10" type="ORF">METSCH_E05040</name>
</gene>
<evidence type="ECO:0000256" key="4">
    <source>
        <dbReference type="ARBA" id="ARBA00017359"/>
    </source>
</evidence>
<keyword evidence="8" id="KW-0539">Nucleus</keyword>
<keyword evidence="7" id="KW-0804">Transcription</keyword>
<dbReference type="GO" id="GO:0006417">
    <property type="term" value="P:regulation of translation"/>
    <property type="evidence" value="ECO:0007669"/>
    <property type="project" value="UniProtKB-KW"/>
</dbReference>